<proteinExistence type="predicted"/>
<keyword evidence="2" id="KW-1185">Reference proteome</keyword>
<sequence>MGSMLRNVEGIVFATTKEKNVQQYNHHKSPDHNSLIADKAFEVASN</sequence>
<dbReference type="AlphaFoldDB" id="H0ECN9"/>
<dbReference type="InParanoid" id="H0ECN9"/>
<gene>
    <name evidence="1" type="ORF">M7I_0183</name>
</gene>
<organism evidence="1 2">
    <name type="scientific">Glarea lozoyensis (strain ATCC 74030 / MF5533)</name>
    <dbReference type="NCBI Taxonomy" id="1104152"/>
    <lineage>
        <taxon>Eukaryota</taxon>
        <taxon>Fungi</taxon>
        <taxon>Dikarya</taxon>
        <taxon>Ascomycota</taxon>
        <taxon>Pezizomycotina</taxon>
        <taxon>Leotiomycetes</taxon>
        <taxon>Helotiales</taxon>
        <taxon>Helotiaceae</taxon>
        <taxon>Glarea</taxon>
    </lineage>
</organism>
<protein>
    <submittedName>
        <fullName evidence="1">Uncharacterized protein</fullName>
    </submittedName>
</protein>
<accession>H0ECN9</accession>
<name>H0ECN9_GLAL7</name>
<dbReference type="EMBL" id="AGUE01000006">
    <property type="protein sequence ID" value="EHL03543.1"/>
    <property type="molecule type" value="Genomic_DNA"/>
</dbReference>
<dbReference type="HOGENOM" id="CLU_3191430_0_0_1"/>
<reference evidence="1 2" key="1">
    <citation type="journal article" date="2012" name="Eukaryot. Cell">
        <title>Genome sequence of the fungus Glarea lozoyensis: the first genome sequence of a species from the Helotiaceae family.</title>
        <authorList>
            <person name="Youssar L."/>
            <person name="Gruening B.A."/>
            <person name="Erxleben A."/>
            <person name="Guenther S."/>
            <person name="Huettel W."/>
        </authorList>
    </citation>
    <scope>NUCLEOTIDE SEQUENCE [LARGE SCALE GENOMIC DNA]</scope>
    <source>
        <strain evidence="2">ATCC 74030 / MF5533</strain>
    </source>
</reference>
<comment type="caution">
    <text evidence="1">The sequence shown here is derived from an EMBL/GenBank/DDBJ whole genome shotgun (WGS) entry which is preliminary data.</text>
</comment>
<dbReference type="Proteomes" id="UP000005446">
    <property type="component" value="Unassembled WGS sequence"/>
</dbReference>
<evidence type="ECO:0000313" key="2">
    <source>
        <dbReference type="Proteomes" id="UP000005446"/>
    </source>
</evidence>
<evidence type="ECO:0000313" key="1">
    <source>
        <dbReference type="EMBL" id="EHL03543.1"/>
    </source>
</evidence>